<feature type="region of interest" description="Disordered" evidence="1">
    <location>
        <begin position="1"/>
        <end position="329"/>
    </location>
</feature>
<feature type="compositionally biased region" description="Basic and acidic residues" evidence="1">
    <location>
        <begin position="45"/>
        <end position="83"/>
    </location>
</feature>
<feature type="compositionally biased region" description="Basic and acidic residues" evidence="1">
    <location>
        <begin position="109"/>
        <end position="127"/>
    </location>
</feature>
<dbReference type="Proteomes" id="UP000327013">
    <property type="component" value="Chromosome 8"/>
</dbReference>
<organism evidence="2 3">
    <name type="scientific">Carpinus fangiana</name>
    <dbReference type="NCBI Taxonomy" id="176857"/>
    <lineage>
        <taxon>Eukaryota</taxon>
        <taxon>Viridiplantae</taxon>
        <taxon>Streptophyta</taxon>
        <taxon>Embryophyta</taxon>
        <taxon>Tracheophyta</taxon>
        <taxon>Spermatophyta</taxon>
        <taxon>Magnoliopsida</taxon>
        <taxon>eudicotyledons</taxon>
        <taxon>Gunneridae</taxon>
        <taxon>Pentapetalae</taxon>
        <taxon>rosids</taxon>
        <taxon>fabids</taxon>
        <taxon>Fagales</taxon>
        <taxon>Betulaceae</taxon>
        <taxon>Carpinus</taxon>
    </lineage>
</organism>
<evidence type="ECO:0000313" key="2">
    <source>
        <dbReference type="EMBL" id="KAE8125164.1"/>
    </source>
</evidence>
<keyword evidence="3" id="KW-1185">Reference proteome</keyword>
<feature type="compositionally biased region" description="Basic and acidic residues" evidence="1">
    <location>
        <begin position="265"/>
        <end position="310"/>
    </location>
</feature>
<feature type="compositionally biased region" description="Basic and acidic residues" evidence="1">
    <location>
        <begin position="134"/>
        <end position="198"/>
    </location>
</feature>
<dbReference type="OrthoDB" id="1928974at2759"/>
<evidence type="ECO:0000313" key="3">
    <source>
        <dbReference type="Proteomes" id="UP000327013"/>
    </source>
</evidence>
<sequence>MESDSLSPSSENGDAKTTFRKPSTDAANRKYRRRSPVGGSSSSDEIPKRDRSSSPNILRDDPVKVSEHRPRKDDGREFERDSSGGRYGRIGDSYRHSDRQSSRGSHGYSRHDDYIHDKHVDEEERNYKRLSSRPGRESRGGTHSELTRKESEHSKSRDYSRDVDKYSRDKYDGYRSKDKDREASSLEHQKYKEKESFDRAGSGRRHASSEEVERGRYTRDRDGRDEKRDYHRSSGDYRGDRLSYEETWGHRNNSTSGDSRKHRVKDAYKSDPAELDGEKLSKEEKKKYDDQETNEVKDRYIRQRGDHADKFTSMSENQESPAKKPKLYGLDKDIHYGKDVKPVSKFSSVAEDAKVTPGQGQANETDSANDLNAAKVAAMKAAELVNKNLVGVGSCMTTDQKKKLLWGSKKSTPAEEPGRHWDTALFSDRERQEKFNKLMSLRLPWCLWPIVGCEGRREVGAKTRQPRRKRCSSSREAEGTPDGFREAVHCWTAAQGWPYCWIRSLSNCCGIFCTHKVLCYILLYSCKGVMFPVISYLWHVWEDMLCCWSISYLSERTVSLDISIALMHVRLYLRFLNHNLSFSFSGGC</sequence>
<dbReference type="EMBL" id="CM017328">
    <property type="protein sequence ID" value="KAE8125164.1"/>
    <property type="molecule type" value="Genomic_DNA"/>
</dbReference>
<evidence type="ECO:0000256" key="1">
    <source>
        <dbReference type="SAM" id="MobiDB-lite"/>
    </source>
</evidence>
<protein>
    <recommendedName>
        <fullName evidence="4">Small acidic protein-like domain-containing protein</fullName>
    </recommendedName>
</protein>
<feature type="compositionally biased region" description="Basic and acidic residues" evidence="1">
    <location>
        <begin position="207"/>
        <end position="249"/>
    </location>
</feature>
<reference evidence="2 3" key="1">
    <citation type="submission" date="2019-06" db="EMBL/GenBank/DDBJ databases">
        <title>A chromosomal-level reference genome of Carpinus fangiana (Coryloideae, Betulaceae).</title>
        <authorList>
            <person name="Yang X."/>
            <person name="Wang Z."/>
            <person name="Zhang L."/>
            <person name="Hao G."/>
            <person name="Liu J."/>
            <person name="Yang Y."/>
        </authorList>
    </citation>
    <scope>NUCLEOTIDE SEQUENCE [LARGE SCALE GENOMIC DNA]</scope>
    <source>
        <strain evidence="2">Cfa_2016G</strain>
        <tissue evidence="2">Leaf</tissue>
    </source>
</reference>
<proteinExistence type="predicted"/>
<feature type="compositionally biased region" description="Basic and acidic residues" evidence="1">
    <location>
        <begin position="92"/>
        <end position="101"/>
    </location>
</feature>
<evidence type="ECO:0008006" key="4">
    <source>
        <dbReference type="Google" id="ProtNLM"/>
    </source>
</evidence>
<feature type="compositionally biased region" description="Polar residues" evidence="1">
    <location>
        <begin position="1"/>
        <end position="12"/>
    </location>
</feature>
<name>A0A5N6RWB0_9ROSI</name>
<gene>
    <name evidence="2" type="ORF">FH972_019998</name>
</gene>
<dbReference type="PANTHER" id="PTHR22426">
    <property type="entry name" value="ARGININE_SERINE-RICH COILED-COIL PROTEIN 2"/>
    <property type="match status" value="1"/>
</dbReference>
<accession>A0A5N6RWB0</accession>
<dbReference type="PANTHER" id="PTHR22426:SF2">
    <property type="entry name" value="ARGININE_SERINE-RICH COILED-COIL PROTEIN 2"/>
    <property type="match status" value="1"/>
</dbReference>
<dbReference type="AlphaFoldDB" id="A0A5N6RWB0"/>